<organism evidence="1 2">
    <name type="scientific">Vaccinium darrowii</name>
    <dbReference type="NCBI Taxonomy" id="229202"/>
    <lineage>
        <taxon>Eukaryota</taxon>
        <taxon>Viridiplantae</taxon>
        <taxon>Streptophyta</taxon>
        <taxon>Embryophyta</taxon>
        <taxon>Tracheophyta</taxon>
        <taxon>Spermatophyta</taxon>
        <taxon>Magnoliopsida</taxon>
        <taxon>eudicotyledons</taxon>
        <taxon>Gunneridae</taxon>
        <taxon>Pentapetalae</taxon>
        <taxon>asterids</taxon>
        <taxon>Ericales</taxon>
        <taxon>Ericaceae</taxon>
        <taxon>Vaccinioideae</taxon>
        <taxon>Vaccinieae</taxon>
        <taxon>Vaccinium</taxon>
    </lineage>
</organism>
<protein>
    <submittedName>
        <fullName evidence="1">Uncharacterized protein</fullName>
    </submittedName>
</protein>
<evidence type="ECO:0000313" key="1">
    <source>
        <dbReference type="EMBL" id="KAH7845963.1"/>
    </source>
</evidence>
<comment type="caution">
    <text evidence="1">The sequence shown here is derived from an EMBL/GenBank/DDBJ whole genome shotgun (WGS) entry which is preliminary data.</text>
</comment>
<gene>
    <name evidence="1" type="ORF">Vadar_008034</name>
</gene>
<reference evidence="1 2" key="1">
    <citation type="journal article" date="2021" name="Hortic Res">
        <title>High-quality reference genome and annotation aids understanding of berry development for evergreen blueberry (Vaccinium darrowii).</title>
        <authorList>
            <person name="Yu J."/>
            <person name="Hulse-Kemp A.M."/>
            <person name="Babiker E."/>
            <person name="Staton M."/>
        </authorList>
    </citation>
    <scope>NUCLEOTIDE SEQUENCE [LARGE SCALE GENOMIC DNA]</scope>
    <source>
        <strain evidence="2">cv. NJ 8807/NJ 8810</strain>
        <tissue evidence="1">Young leaf</tissue>
    </source>
</reference>
<proteinExistence type="predicted"/>
<name>A0ACB7XXI2_9ERIC</name>
<sequence length="381" mass="42056">MPTNTPSSLEIRALLGQVFNYYFCLCGGVAVTTGLAFAHVFVEFAVVEVLITYFTGSYDIGVRDAVGMVNLLDGSSSFLVPVMTYISNNHVSPLKVILCSTAAYITGMVMLCISYFYLIPDDKIRLYFVAAVLFISVGKSGGVLILGNFLFDQLAAHEPRLVKDDGREKARTNVLWTTALLLSTFLTIKFFNYASWSVRFICLTSVMGIGYLLFLCCIPLYHRPEDEANTMEISYAGLEENIPVDEANTMEISRASPEENISVDEDTTIDISYASPGENINNGLVFFAISLVKQWKPLSVMIPMWTTFLVFGLVLSAGDTFFTEQGDSMDQTVSLYTLLLIKKIIYLVDFGEVDSPPCGVFCPLIVDNPKWVLGMGPHCGV</sequence>
<accession>A0ACB7XXI2</accession>
<dbReference type="Proteomes" id="UP000828048">
    <property type="component" value="Chromosome 5"/>
</dbReference>
<evidence type="ECO:0000313" key="2">
    <source>
        <dbReference type="Proteomes" id="UP000828048"/>
    </source>
</evidence>
<keyword evidence="2" id="KW-1185">Reference proteome</keyword>
<dbReference type="EMBL" id="CM037155">
    <property type="protein sequence ID" value="KAH7845963.1"/>
    <property type="molecule type" value="Genomic_DNA"/>
</dbReference>